<proteinExistence type="predicted"/>
<reference evidence="1 2" key="1">
    <citation type="journal article" date="2021" name="Chemosphere">
        <title>Bioballs carrying a syntrophic Rhodococcus and Mycolicibacterium consortium for simultaneous sorption and biodegradation of fuel oil in contaminated freshwater.</title>
        <authorList>
            <person name="Naloka K."/>
            <person name="Polrit D."/>
            <person name="Muangchinda C."/>
            <person name="Thoetkiattikul H."/>
            <person name="Pinyakong O."/>
        </authorList>
    </citation>
    <scope>NUCLEOTIDE SEQUENCE [LARGE SCALE GENOMIC DNA]</scope>
    <source>
        <strain evidence="1 2">J101</strain>
    </source>
</reference>
<sequence>MIKGLALRPGVPDTAAVLRSLLGVIAVGVVAAQWGPPGASTAAAAAGAVTGAVALQESPRARVQLAVGASTVLGGAALIGAATSGYSPVFVLAAALWCLAAAMPWALSANAGLIGAASAAILVVAPPITPTLSSALATAGLAFAGGLIQAALIAVWPQRRWRVQRDALAKAYRSLAADARRIAEGTGDGASAVDPEPLIALRAAFTAADVQAKRHTADYRSWYGLPERIAATLAELDGVAADVRPREVLDAAADTLAAVAETRRSARADAEAAISRLDAAVDSESPVVHRLTRLVHEAVAIRLGEFLPSSPEAVRLRRPEVRTSVRSALALMRGHLHRRSPVFRHAVRLSVAVAVGCAIQRYTGIAHGYWIPLTVLMVLRPETAHTYTRCAGRIAGTLAGIAVASVVLVLLTPGVVVTAVLAIVFVGAAYAAAGLGYLASSAALTAAVVFLIGLEQVGPAATTDDRLLGALIGGGLAVLAHVLFPDDALTRLAQRAGELLKTEVDYAAVVIKAYVHEIDSPADALSAAWQRAFRARAAFEAAAGTTRMDSRDLRRWMGAYRTALNAVTASCTTLEASLPDRPAAAWNGEFVLAVDEYVEALCGDPPTAASPWTVDVTDLEAADKRLRDVVPRRGAHEGAARVLAAEVGAITRSVAGIAVTRGPIAVR</sequence>
<comment type="caution">
    <text evidence="1">The sequence shown here is derived from an EMBL/GenBank/DDBJ whole genome shotgun (WGS) entry which is preliminary data.</text>
</comment>
<accession>A0ACC6MMW9</accession>
<dbReference type="EMBL" id="JAOXLN010000031">
    <property type="protein sequence ID" value="MDZ5088338.1"/>
    <property type="molecule type" value="Genomic_DNA"/>
</dbReference>
<gene>
    <name evidence="1" type="ORF">OHX15_23350</name>
</gene>
<protein>
    <submittedName>
        <fullName evidence="1">FUSC family protein</fullName>
    </submittedName>
</protein>
<evidence type="ECO:0000313" key="1">
    <source>
        <dbReference type="EMBL" id="MDZ5088338.1"/>
    </source>
</evidence>
<dbReference type="Proteomes" id="UP001289645">
    <property type="component" value="Unassembled WGS sequence"/>
</dbReference>
<organism evidence="1 2">
    <name type="scientific">Mycolicibacterium parafortuitum</name>
    <name type="common">Mycobacterium parafortuitum</name>
    <dbReference type="NCBI Taxonomy" id="39692"/>
    <lineage>
        <taxon>Bacteria</taxon>
        <taxon>Bacillati</taxon>
        <taxon>Actinomycetota</taxon>
        <taxon>Actinomycetes</taxon>
        <taxon>Mycobacteriales</taxon>
        <taxon>Mycobacteriaceae</taxon>
        <taxon>Mycolicibacterium</taxon>
    </lineage>
</organism>
<keyword evidence="2" id="KW-1185">Reference proteome</keyword>
<name>A0ACC6MMW9_MYCPF</name>
<evidence type="ECO:0000313" key="2">
    <source>
        <dbReference type="Proteomes" id="UP001289645"/>
    </source>
</evidence>